<evidence type="ECO:0000256" key="1">
    <source>
        <dbReference type="ARBA" id="ARBA00004141"/>
    </source>
</evidence>
<keyword evidence="3 7" id="KW-0812">Transmembrane</keyword>
<feature type="domain" description="Cation/H+ exchanger transmembrane" evidence="8">
    <location>
        <begin position="19"/>
        <end position="381"/>
    </location>
</feature>
<dbReference type="InterPro" id="IPR038770">
    <property type="entry name" value="Na+/solute_symporter_sf"/>
</dbReference>
<dbReference type="InterPro" id="IPR006153">
    <property type="entry name" value="Cation/H_exchanger_TM"/>
</dbReference>
<sequence>MTEIPLAATILITFGGLFLVGLVADLLGRHTPLPRVTLLLLAGFVLGPAAFDLLPGFTTEWFPVLTDIALAMIGFLLGQRLTLAALKKMGPSVLALSIGEVTLTALLVLSVLSLFSVPFEIALLLAGIAPATAPAATMDVVNECRAQGEFTDTLLGVVAVDDAWGLLVFSIFLAIAQTMTRHGGADGVLLSGVWEVGGAILLGTFLGVPMAYLTGRIRAGEPTQAEALGGVLLCAGLSVLAQVSYILAAMVLGATVANLAKHHDSPFHAIEGFEWPFLILFFLLAGASLHIEALAQVGVLGGAYILLRIAGRLLGTRLGGWITGADPRTRRLIGLALLPQAGVAIGMALLASQQFPDLKDTLIPVVLGSTVVFELLGPVVTRRVLIYVGEVPNE</sequence>
<dbReference type="PANTHER" id="PTHR43021">
    <property type="entry name" value="NA(+)/H(+) ANTIPORTER-RELATED"/>
    <property type="match status" value="1"/>
</dbReference>
<dbReference type="RefSeq" id="WP_407347786.1">
    <property type="nucleotide sequence ID" value="NZ_CP136864.1"/>
</dbReference>
<name>A0ABZ0I2W9_9GAMM</name>
<feature type="transmembrane region" description="Helical" evidence="7">
    <location>
        <begin position="61"/>
        <end position="81"/>
    </location>
</feature>
<feature type="transmembrane region" description="Helical" evidence="7">
    <location>
        <begin position="36"/>
        <end position="55"/>
    </location>
</feature>
<dbReference type="Gene3D" id="1.20.1530.20">
    <property type="match status" value="1"/>
</dbReference>
<gene>
    <name evidence="9" type="ORF">R0135_15265</name>
</gene>
<organism evidence="9 10">
    <name type="scientific">Congregibacter variabilis</name>
    <dbReference type="NCBI Taxonomy" id="3081200"/>
    <lineage>
        <taxon>Bacteria</taxon>
        <taxon>Pseudomonadati</taxon>
        <taxon>Pseudomonadota</taxon>
        <taxon>Gammaproteobacteria</taxon>
        <taxon>Cellvibrionales</taxon>
        <taxon>Halieaceae</taxon>
        <taxon>Congregibacter</taxon>
    </lineage>
</organism>
<keyword evidence="6 7" id="KW-0472">Membrane</keyword>
<protein>
    <submittedName>
        <fullName evidence="9">Cation:proton antiporter</fullName>
    </submittedName>
</protein>
<keyword evidence="2" id="KW-0813">Transport</keyword>
<feature type="transmembrane region" description="Helical" evidence="7">
    <location>
        <begin position="196"/>
        <end position="215"/>
    </location>
</feature>
<dbReference type="Pfam" id="PF00999">
    <property type="entry name" value="Na_H_Exchanger"/>
    <property type="match status" value="1"/>
</dbReference>
<feature type="transmembrane region" description="Helical" evidence="7">
    <location>
        <begin position="227"/>
        <end position="257"/>
    </location>
</feature>
<evidence type="ECO:0000256" key="6">
    <source>
        <dbReference type="ARBA" id="ARBA00023136"/>
    </source>
</evidence>
<evidence type="ECO:0000259" key="8">
    <source>
        <dbReference type="Pfam" id="PF00999"/>
    </source>
</evidence>
<evidence type="ECO:0000313" key="10">
    <source>
        <dbReference type="Proteomes" id="UP001626537"/>
    </source>
</evidence>
<feature type="transmembrane region" description="Helical" evidence="7">
    <location>
        <begin position="332"/>
        <end position="350"/>
    </location>
</feature>
<evidence type="ECO:0000256" key="4">
    <source>
        <dbReference type="ARBA" id="ARBA00022989"/>
    </source>
</evidence>
<feature type="transmembrane region" description="Helical" evidence="7">
    <location>
        <begin position="277"/>
        <end position="307"/>
    </location>
</feature>
<keyword evidence="4 7" id="KW-1133">Transmembrane helix</keyword>
<proteinExistence type="predicted"/>
<evidence type="ECO:0000313" key="9">
    <source>
        <dbReference type="EMBL" id="WOJ93128.1"/>
    </source>
</evidence>
<evidence type="ECO:0000256" key="7">
    <source>
        <dbReference type="SAM" id="Phobius"/>
    </source>
</evidence>
<evidence type="ECO:0000256" key="2">
    <source>
        <dbReference type="ARBA" id="ARBA00022449"/>
    </source>
</evidence>
<keyword evidence="2" id="KW-0050">Antiport</keyword>
<dbReference type="PANTHER" id="PTHR43021:SF2">
    <property type="entry name" value="CATION_H+ EXCHANGER DOMAIN-CONTAINING PROTEIN"/>
    <property type="match status" value="1"/>
</dbReference>
<evidence type="ECO:0000256" key="3">
    <source>
        <dbReference type="ARBA" id="ARBA00022692"/>
    </source>
</evidence>
<dbReference type="EMBL" id="CP136864">
    <property type="protein sequence ID" value="WOJ93128.1"/>
    <property type="molecule type" value="Genomic_DNA"/>
</dbReference>
<feature type="transmembrane region" description="Helical" evidence="7">
    <location>
        <begin position="362"/>
        <end position="380"/>
    </location>
</feature>
<keyword evidence="5" id="KW-0406">Ion transport</keyword>
<evidence type="ECO:0000256" key="5">
    <source>
        <dbReference type="ARBA" id="ARBA00023065"/>
    </source>
</evidence>
<comment type="subcellular location">
    <subcellularLocation>
        <location evidence="1">Membrane</location>
        <topology evidence="1">Multi-pass membrane protein</topology>
    </subcellularLocation>
</comment>
<feature type="transmembrane region" description="Helical" evidence="7">
    <location>
        <begin position="93"/>
        <end position="115"/>
    </location>
</feature>
<accession>A0ABZ0I2W9</accession>
<keyword evidence="10" id="KW-1185">Reference proteome</keyword>
<feature type="transmembrane region" description="Helical" evidence="7">
    <location>
        <begin position="121"/>
        <end position="141"/>
    </location>
</feature>
<dbReference type="Proteomes" id="UP001626537">
    <property type="component" value="Chromosome"/>
</dbReference>
<feature type="transmembrane region" description="Helical" evidence="7">
    <location>
        <begin position="153"/>
        <end position="176"/>
    </location>
</feature>
<feature type="transmembrane region" description="Helical" evidence="7">
    <location>
        <begin position="6"/>
        <end position="24"/>
    </location>
</feature>
<reference evidence="9 10" key="1">
    <citation type="submission" date="2023-10" db="EMBL/GenBank/DDBJ databases">
        <title>Two novel species belonging to the OM43/NOR5 clade.</title>
        <authorList>
            <person name="Park M."/>
        </authorList>
    </citation>
    <scope>NUCLEOTIDE SEQUENCE [LARGE SCALE GENOMIC DNA]</scope>
    <source>
        <strain evidence="9 10">IMCC43200</strain>
    </source>
</reference>